<dbReference type="Proteomes" id="UP000092213">
    <property type="component" value="Chromosome"/>
</dbReference>
<proteinExistence type="predicted"/>
<feature type="region of interest" description="Disordered" evidence="1">
    <location>
        <begin position="128"/>
        <end position="153"/>
    </location>
</feature>
<dbReference type="InterPro" id="IPR023631">
    <property type="entry name" value="Amidase_dom"/>
</dbReference>
<gene>
    <name evidence="3" type="ORF">BAU08_22745</name>
</gene>
<dbReference type="STRING" id="463025.BAU08_22745"/>
<dbReference type="GO" id="GO:0003824">
    <property type="term" value="F:catalytic activity"/>
    <property type="evidence" value="ECO:0007669"/>
    <property type="project" value="InterPro"/>
</dbReference>
<dbReference type="PANTHER" id="PTHR11895:SF151">
    <property type="entry name" value="GLUTAMYL-TRNA(GLN) AMIDOTRANSFERASE SUBUNIT A"/>
    <property type="match status" value="1"/>
</dbReference>
<accession>A0A193G2W7</accession>
<evidence type="ECO:0000313" key="4">
    <source>
        <dbReference type="Proteomes" id="UP000092213"/>
    </source>
</evidence>
<dbReference type="AlphaFoldDB" id="A0A193G2W7"/>
<dbReference type="Gene3D" id="3.90.1300.10">
    <property type="entry name" value="Amidase signature (AS) domain"/>
    <property type="match status" value="1"/>
</dbReference>
<dbReference type="EMBL" id="CP016171">
    <property type="protein sequence ID" value="ANN73796.1"/>
    <property type="molecule type" value="Genomic_DNA"/>
</dbReference>
<evidence type="ECO:0000259" key="2">
    <source>
        <dbReference type="Pfam" id="PF01425"/>
    </source>
</evidence>
<protein>
    <recommendedName>
        <fullName evidence="2">Amidase domain-containing protein</fullName>
    </recommendedName>
</protein>
<organism evidence="3 4">
    <name type="scientific">Bordetella bronchialis</name>
    <dbReference type="NCBI Taxonomy" id="463025"/>
    <lineage>
        <taxon>Bacteria</taxon>
        <taxon>Pseudomonadati</taxon>
        <taxon>Pseudomonadota</taxon>
        <taxon>Betaproteobacteria</taxon>
        <taxon>Burkholderiales</taxon>
        <taxon>Alcaligenaceae</taxon>
        <taxon>Bordetella</taxon>
    </lineage>
</organism>
<dbReference type="Pfam" id="PF01425">
    <property type="entry name" value="Amidase"/>
    <property type="match status" value="1"/>
</dbReference>
<evidence type="ECO:0000256" key="1">
    <source>
        <dbReference type="SAM" id="MobiDB-lite"/>
    </source>
</evidence>
<sequence length="449" mass="47533">MEPYELTATQASALIAARKLSCEELARSTLDRILARDPEVRAWSWFDADTIIRNARELDKTPPRSPLHGLTFGVKDVIDTADMPTQHNSPIHVNHRPGQDAACVAVVRHSGSLIVGKTDTVEFASGGRRAVTRNPHNPAHTPGGSSSGSGAAVGDSQVQLAFGTQTGGSHIRPAAFNGIYGIKPTHGIVSREGAKMYSHTLDTIGWYGRSVEDLQLVGSAFRLPASGGHPGAGTVEPASVKGLRVGLCRTPVWQAADAYGRAALMEAARRLEAAGAIVRELTLPAEFDGMDAAQQTVMRGEGRAAFLPAYLGSHHLLHEDFREMVENARGISPAQLVQAYDLAAACRRLFDGLFGADLDVVLTPPSPGEAPQDLQDTGNPAFNAMWTLLHVPCVAIPVGKSARGLPLGIQLVGPRFADSRLLAIAAACAPVIHENGMLGEIEVDEAMAA</sequence>
<evidence type="ECO:0000313" key="3">
    <source>
        <dbReference type="EMBL" id="ANN73796.1"/>
    </source>
</evidence>
<reference evidence="3 4" key="1">
    <citation type="submission" date="2016-06" db="EMBL/GenBank/DDBJ databases">
        <title>Complete genome sequences of Bordetella bronchialis and Bordetella flabilis.</title>
        <authorList>
            <person name="LiPuma J.J."/>
            <person name="Spilker T."/>
        </authorList>
    </citation>
    <scope>NUCLEOTIDE SEQUENCE [LARGE SCALE GENOMIC DNA]</scope>
    <source>
        <strain evidence="3 4">AU17976</strain>
    </source>
</reference>
<feature type="domain" description="Amidase" evidence="2">
    <location>
        <begin position="24"/>
        <end position="422"/>
    </location>
</feature>
<dbReference type="SUPFAM" id="SSF75304">
    <property type="entry name" value="Amidase signature (AS) enzymes"/>
    <property type="match status" value="1"/>
</dbReference>
<dbReference type="InterPro" id="IPR000120">
    <property type="entry name" value="Amidase"/>
</dbReference>
<name>A0A193G2W7_9BORD</name>
<dbReference type="PANTHER" id="PTHR11895">
    <property type="entry name" value="TRANSAMIDASE"/>
    <property type="match status" value="1"/>
</dbReference>
<dbReference type="InterPro" id="IPR036928">
    <property type="entry name" value="AS_sf"/>
</dbReference>